<organism evidence="2 3">
    <name type="scientific">Streptomyces chisholmiae</name>
    <dbReference type="NCBI Taxonomy" id="3075540"/>
    <lineage>
        <taxon>Bacteria</taxon>
        <taxon>Bacillati</taxon>
        <taxon>Actinomycetota</taxon>
        <taxon>Actinomycetes</taxon>
        <taxon>Kitasatosporales</taxon>
        <taxon>Streptomycetaceae</taxon>
        <taxon>Streptomyces</taxon>
    </lineage>
</organism>
<evidence type="ECO:0000313" key="2">
    <source>
        <dbReference type="EMBL" id="MDT0268945.1"/>
    </source>
</evidence>
<dbReference type="Proteomes" id="UP001183410">
    <property type="component" value="Unassembled WGS sequence"/>
</dbReference>
<dbReference type="Gene3D" id="3.40.1580.10">
    <property type="entry name" value="SMI1/KNR4-like"/>
    <property type="match status" value="2"/>
</dbReference>
<comment type="caution">
    <text evidence="2">The sequence shown here is derived from an EMBL/GenBank/DDBJ whole genome shotgun (WGS) entry which is preliminary data.</text>
</comment>
<dbReference type="SUPFAM" id="SSF160631">
    <property type="entry name" value="SMI1/KNR4-like"/>
    <property type="match status" value="1"/>
</dbReference>
<dbReference type="EMBL" id="JAVREO010000013">
    <property type="protein sequence ID" value="MDT0268945.1"/>
    <property type="molecule type" value="Genomic_DNA"/>
</dbReference>
<keyword evidence="3" id="KW-1185">Reference proteome</keyword>
<proteinExistence type="predicted"/>
<dbReference type="RefSeq" id="WP_311669024.1">
    <property type="nucleotide sequence ID" value="NZ_JAVREO010000013.1"/>
</dbReference>
<gene>
    <name evidence="2" type="ORF">RM844_21915</name>
</gene>
<dbReference type="InterPro" id="IPR037883">
    <property type="entry name" value="Knr4/Smi1-like_sf"/>
</dbReference>
<accession>A0ABU2JVD5</accession>
<protein>
    <recommendedName>
        <fullName evidence="4">SMI1/KNR4 family protein</fullName>
    </recommendedName>
</protein>
<evidence type="ECO:0008006" key="4">
    <source>
        <dbReference type="Google" id="ProtNLM"/>
    </source>
</evidence>
<name>A0ABU2JVD5_9ACTN</name>
<sequence length="254" mass="27381">MVPDLELLAELVATSPAVHTWPGRGRSSVAISDAEAVIGPLPASFRWWLATHGQGRIDGASVLTTVPPPPPEPADEPDPAAAPDDLTRARTGDRLAFLPASDCGDSYSFALDQWTGRECPVIRRDHLTGEEERVADSFAGFLAVRTALALGLREGPNPTVARLWRATPGVLRPDGRHLYGPHTIQERNATFEVPRYAPHWVLVGDDSGGGGYLMRRHGRDRTAVHRVDLGALGADPGTEGEWLTDDLLGWVGAR</sequence>
<feature type="region of interest" description="Disordered" evidence="1">
    <location>
        <begin position="59"/>
        <end position="86"/>
    </location>
</feature>
<reference evidence="3" key="1">
    <citation type="submission" date="2023-07" db="EMBL/GenBank/DDBJ databases">
        <title>30 novel species of actinomycetes from the DSMZ collection.</title>
        <authorList>
            <person name="Nouioui I."/>
        </authorList>
    </citation>
    <scope>NUCLEOTIDE SEQUENCE [LARGE SCALE GENOMIC DNA]</scope>
    <source>
        <strain evidence="3">DSM 44915</strain>
    </source>
</reference>
<evidence type="ECO:0000256" key="1">
    <source>
        <dbReference type="SAM" id="MobiDB-lite"/>
    </source>
</evidence>
<evidence type="ECO:0000313" key="3">
    <source>
        <dbReference type="Proteomes" id="UP001183410"/>
    </source>
</evidence>